<sequence>MLLADDFPLEDPVLCIRYINEQLIIQNKLTDLYLTVDTDFDTGALTNPVLNERFSHFTQAINDFINNESSVENFLVVLKELKAEPVCCICNSVFPQGPMNVSNFVNNQQTSNYYQTERYCERIQYKQKTVQHKQIKGVNMAEYQAEFVKISGDIQTGECFELCDAVKFENGLKCYHSDCEAWKELV</sequence>
<reference evidence="2 3" key="2">
    <citation type="submission" date="2024-07" db="EMBL/GenBank/DDBJ databases">
        <authorList>
            <person name="Akdeniz Z."/>
        </authorList>
    </citation>
    <scope>NUCLEOTIDE SEQUENCE [LARGE SCALE GENOMIC DNA]</scope>
</reference>
<protein>
    <submittedName>
        <fullName evidence="2">Hypothetical_protein</fullName>
    </submittedName>
</protein>
<organism evidence="1">
    <name type="scientific">Hexamita inflata</name>
    <dbReference type="NCBI Taxonomy" id="28002"/>
    <lineage>
        <taxon>Eukaryota</taxon>
        <taxon>Metamonada</taxon>
        <taxon>Diplomonadida</taxon>
        <taxon>Hexamitidae</taxon>
        <taxon>Hexamitinae</taxon>
        <taxon>Hexamita</taxon>
    </lineage>
</organism>
<dbReference type="AlphaFoldDB" id="A0AA86NGC6"/>
<dbReference type="EMBL" id="CATOUU010000166">
    <property type="protein sequence ID" value="CAI9918771.1"/>
    <property type="molecule type" value="Genomic_DNA"/>
</dbReference>
<proteinExistence type="predicted"/>
<evidence type="ECO:0000313" key="1">
    <source>
        <dbReference type="EMBL" id="CAI9918771.1"/>
    </source>
</evidence>
<reference evidence="1" key="1">
    <citation type="submission" date="2023-06" db="EMBL/GenBank/DDBJ databases">
        <authorList>
            <person name="Kurt Z."/>
        </authorList>
    </citation>
    <scope>NUCLEOTIDE SEQUENCE</scope>
</reference>
<name>A0AA86NGC6_9EUKA</name>
<dbReference type="Proteomes" id="UP001642409">
    <property type="component" value="Unassembled WGS sequence"/>
</dbReference>
<evidence type="ECO:0000313" key="2">
    <source>
        <dbReference type="EMBL" id="CAL6063382.1"/>
    </source>
</evidence>
<keyword evidence="3" id="KW-1185">Reference proteome</keyword>
<comment type="caution">
    <text evidence="1">The sequence shown here is derived from an EMBL/GenBank/DDBJ whole genome shotgun (WGS) entry which is preliminary data.</text>
</comment>
<accession>A0AA86NGC6</accession>
<dbReference type="EMBL" id="CAXDID020000245">
    <property type="protein sequence ID" value="CAL6063382.1"/>
    <property type="molecule type" value="Genomic_DNA"/>
</dbReference>
<evidence type="ECO:0000313" key="3">
    <source>
        <dbReference type="Proteomes" id="UP001642409"/>
    </source>
</evidence>
<gene>
    <name evidence="2" type="ORF">HINF_LOCUS50848</name>
    <name evidence="1" type="ORF">HINF_LOCUS6416</name>
</gene>